<name>A0A8G1A1F6_9EURY</name>
<dbReference type="Pfam" id="PF03350">
    <property type="entry name" value="UPF0114"/>
    <property type="match status" value="1"/>
</dbReference>
<dbReference type="InterPro" id="IPR005134">
    <property type="entry name" value="UPF0114"/>
</dbReference>
<gene>
    <name evidence="3" type="ORF">E2N92_05445</name>
</gene>
<sequence length="236" mass="25835">MGSRFRWEVDMLACSKDRGEALHMRQGVFHVVDRLVSHHAMSFISSRPYAPPRGKTMGGQEDDNPVGEERSTNNRQGSASSEWCVRVIASSSKALFTLAVVGSALTAVTLFISGFFLSLITIVEMFVAWSAGADVLVEILSTSIKVIDTFLVATVFYVISLGLYELFIARAPLPGWVEIRTLDDLKTKLLGVVVIALAVLFLGEAVTWRDEASILHFGLGIGALIVAISVYLWVKR</sequence>
<evidence type="ECO:0000256" key="2">
    <source>
        <dbReference type="SAM" id="Phobius"/>
    </source>
</evidence>
<evidence type="ECO:0000313" key="4">
    <source>
        <dbReference type="Proteomes" id="UP000826709"/>
    </source>
</evidence>
<reference evidence="3" key="1">
    <citation type="journal article" date="2005" name="Int. J. Syst. Evol. Microbiol.">
        <title>Methanofollis formosanus sp. nov., isolated from a fish pond.</title>
        <authorList>
            <person name="Wu S.Y."/>
            <person name="Chen S.C."/>
            <person name="Lai M.C."/>
        </authorList>
    </citation>
    <scope>NUCLEOTIDE SEQUENCE</scope>
    <source>
        <strain evidence="3">ML15</strain>
    </source>
</reference>
<keyword evidence="2" id="KW-1133">Transmembrane helix</keyword>
<dbReference type="Proteomes" id="UP000826709">
    <property type="component" value="Chromosome"/>
</dbReference>
<feature type="region of interest" description="Disordered" evidence="1">
    <location>
        <begin position="46"/>
        <end position="77"/>
    </location>
</feature>
<protein>
    <submittedName>
        <fullName evidence="3">YqhA family protein</fullName>
    </submittedName>
</protein>
<proteinExistence type="predicted"/>
<evidence type="ECO:0000256" key="1">
    <source>
        <dbReference type="SAM" id="MobiDB-lite"/>
    </source>
</evidence>
<feature type="transmembrane region" description="Helical" evidence="2">
    <location>
        <begin position="189"/>
        <end position="208"/>
    </location>
</feature>
<dbReference type="AlphaFoldDB" id="A0A8G1A1F6"/>
<dbReference type="KEGG" id="mfk:E2N92_05445"/>
<accession>A0A8G1A1F6</accession>
<keyword evidence="2" id="KW-0472">Membrane</keyword>
<keyword evidence="2" id="KW-0812">Transmembrane</keyword>
<dbReference type="EMBL" id="CP037968">
    <property type="protein sequence ID" value="QYZ78908.1"/>
    <property type="molecule type" value="Genomic_DNA"/>
</dbReference>
<feature type="transmembrane region" description="Helical" evidence="2">
    <location>
        <begin position="149"/>
        <end position="168"/>
    </location>
</feature>
<evidence type="ECO:0000313" key="3">
    <source>
        <dbReference type="EMBL" id="QYZ78908.1"/>
    </source>
</evidence>
<keyword evidence="4" id="KW-1185">Reference proteome</keyword>
<dbReference type="PANTHER" id="PTHR31721">
    <property type="entry name" value="OS06G0710300 PROTEIN"/>
    <property type="match status" value="1"/>
</dbReference>
<organism evidence="3 4">
    <name type="scientific">Methanofollis formosanus</name>
    <dbReference type="NCBI Taxonomy" id="299308"/>
    <lineage>
        <taxon>Archaea</taxon>
        <taxon>Methanobacteriati</taxon>
        <taxon>Methanobacteriota</taxon>
        <taxon>Stenosarchaea group</taxon>
        <taxon>Methanomicrobia</taxon>
        <taxon>Methanomicrobiales</taxon>
        <taxon>Methanomicrobiaceae</taxon>
        <taxon>Methanofollis</taxon>
    </lineage>
</organism>
<dbReference type="PANTHER" id="PTHR31721:SF4">
    <property type="entry name" value="OS06G0710300 PROTEIN"/>
    <property type="match status" value="1"/>
</dbReference>
<feature type="transmembrane region" description="Helical" evidence="2">
    <location>
        <begin position="214"/>
        <end position="234"/>
    </location>
</feature>
<feature type="transmembrane region" description="Helical" evidence="2">
    <location>
        <begin position="96"/>
        <end position="129"/>
    </location>
</feature>
<reference evidence="3" key="2">
    <citation type="submission" date="2019-03" db="EMBL/GenBank/DDBJ databases">
        <authorList>
            <person name="Chen S.-C."/>
            <person name="Wu S.-Y."/>
            <person name="Lai M.-C."/>
        </authorList>
    </citation>
    <scope>NUCLEOTIDE SEQUENCE</scope>
    <source>
        <strain evidence="3">ML15</strain>
    </source>
</reference>